<dbReference type="PANTHER" id="PTHR33389:SF22">
    <property type="entry name" value="FAMILY PROTEIN, PUTATIVE (DUF2921)-RELATED"/>
    <property type="match status" value="1"/>
</dbReference>
<name>A0A6A3BK70_HIBSY</name>
<evidence type="ECO:0000256" key="1">
    <source>
        <dbReference type="ARBA" id="ARBA00000900"/>
    </source>
</evidence>
<dbReference type="OrthoDB" id="607498at2759"/>
<evidence type="ECO:0000313" key="13">
    <source>
        <dbReference type="EMBL" id="KAE8716953.1"/>
    </source>
</evidence>
<organism evidence="13 14">
    <name type="scientific">Hibiscus syriacus</name>
    <name type="common">Rose of Sharon</name>
    <dbReference type="NCBI Taxonomy" id="106335"/>
    <lineage>
        <taxon>Eukaryota</taxon>
        <taxon>Viridiplantae</taxon>
        <taxon>Streptophyta</taxon>
        <taxon>Embryophyta</taxon>
        <taxon>Tracheophyta</taxon>
        <taxon>Spermatophyta</taxon>
        <taxon>Magnoliopsida</taxon>
        <taxon>eudicotyledons</taxon>
        <taxon>Gunneridae</taxon>
        <taxon>Pentapetalae</taxon>
        <taxon>rosids</taxon>
        <taxon>malvids</taxon>
        <taxon>Malvales</taxon>
        <taxon>Malvaceae</taxon>
        <taxon>Malvoideae</taxon>
        <taxon>Hibiscus</taxon>
    </lineage>
</organism>
<dbReference type="EMBL" id="VEPZ02000838">
    <property type="protein sequence ID" value="KAE8716953.1"/>
    <property type="molecule type" value="Genomic_DNA"/>
</dbReference>
<keyword evidence="7" id="KW-0833">Ubl conjugation pathway</keyword>
<dbReference type="EC" id="2.3.2.27" evidence="4"/>
<sequence length="933" mass="104896">MKPPETHFYPSSHSKPHNFHPVPFLFVVIVFLLQFPKTISSIASQIPLEHIQHCNDVVPASTAEPSAFSSSPSLSHNLDFKIGYYSGGDSIFSQPNPATDVLKSATFHARFSQDYLDSNKSRIYKVNGKLVLQIPKSLVISSSGGGVLNPHRGLRRTFRIRGPKIPSVVDREMQRFSLGGFWSESTGRLCMIGSGMSNGNAGKFRTFNVVLKLNYSTSSNISGSLISGVLQSLDSEHSLSYFEPVSLLGVRSFGNYQFSLLDNGKGRSCLSEGENLDVSKANGGLCSVIVHRRIRENADLLDFRNSSSISAFFPFDPNTTLIAEGAWDEKKNGVCGVSCRVSNFRDSLNGASVGDCSIKFSLRYPEVFSLRNRDSIVGEIWSDKSKDDPSYFDMIRLRSVWEVSPGLKNVPGLRYEYTEVDSARRIYASKNVAEHKGKTYPIGDSIDMRFEMMLIDSKGEAAWGVANPLFVGDQPYKYQPYGLLSMSTVSAAHLSNNDSRLLNISYEISYSYRSSDGRILDRGFVISSEGVYDRHSGVLCMVGCSQLQVRYENHSSIKNNSMDCDILVTAQFSPLNSAEKYRVKGTIKSTRFKLDPLYFGPISLSSKSFYAGQAKESIWRMDLEITMVLISNTLACLFVGLQLFHVKKHPEVLPFISVLMLIALTLGHMIPLLLNFEALFVPNHNQQQNAFLQSGGWLEVNEIIVRAVTMVAFLLQFRLLQLMWSERQSDESLKSLWEADRKVLYISLPLYLTGGLIAWFAHLWKNTHQTPFLQPHQRRLPFKNHFYHQTSFWSDLKSYGGLVVDGFLLPQIVFNMFSNSNKTALAASFYLGTTLVRLLPHGYDLYRAHSFSGYLDLSYIYANHKMDLYSTAWDIIIPSGGLLFSIFICLQQRFGGQCLLPKRFRTDAVYEKVSVDNSEELQGESVQRNFYSL</sequence>
<protein>
    <recommendedName>
        <fullName evidence="4">RING-type E3 ubiquitin transferase</fullName>
        <ecNumber evidence="4">2.3.2.27</ecNumber>
    </recommendedName>
</protein>
<evidence type="ECO:0000256" key="10">
    <source>
        <dbReference type="SAM" id="Phobius"/>
    </source>
</evidence>
<evidence type="ECO:0000259" key="12">
    <source>
        <dbReference type="Pfam" id="PF25333"/>
    </source>
</evidence>
<dbReference type="GO" id="GO:0012505">
    <property type="term" value="C:endomembrane system"/>
    <property type="evidence" value="ECO:0007669"/>
    <property type="project" value="UniProtKB-SubCell"/>
</dbReference>
<evidence type="ECO:0000313" key="14">
    <source>
        <dbReference type="Proteomes" id="UP000436088"/>
    </source>
</evidence>
<evidence type="ECO:0000256" key="8">
    <source>
        <dbReference type="ARBA" id="ARBA00022989"/>
    </source>
</evidence>
<feature type="transmembrane region" description="Helical" evidence="10">
    <location>
        <begin position="652"/>
        <end position="674"/>
    </location>
</feature>
<evidence type="ECO:0000256" key="7">
    <source>
        <dbReference type="ARBA" id="ARBA00022786"/>
    </source>
</evidence>
<feature type="transmembrane region" description="Helical" evidence="10">
    <location>
        <begin position="743"/>
        <end position="764"/>
    </location>
</feature>
<reference evidence="13" key="1">
    <citation type="submission" date="2019-09" db="EMBL/GenBank/DDBJ databases">
        <title>Draft genome information of white flower Hibiscus syriacus.</title>
        <authorList>
            <person name="Kim Y.-M."/>
        </authorList>
    </citation>
    <scope>NUCLEOTIDE SEQUENCE [LARGE SCALE GENOMIC DNA]</scope>
    <source>
        <strain evidence="13">YM2019G1</strain>
    </source>
</reference>
<evidence type="ECO:0000256" key="9">
    <source>
        <dbReference type="ARBA" id="ARBA00023136"/>
    </source>
</evidence>
<dbReference type="Pfam" id="PF25333">
    <property type="entry name" value="DUF2921_N"/>
    <property type="match status" value="3"/>
</dbReference>
<proteinExistence type="predicted"/>
<gene>
    <name evidence="13" type="ORF">F3Y22_tig00110084pilonHSYRG00008</name>
</gene>
<feature type="transmembrane region" description="Helical" evidence="10">
    <location>
        <begin position="875"/>
        <end position="895"/>
    </location>
</feature>
<evidence type="ECO:0000256" key="2">
    <source>
        <dbReference type="ARBA" id="ARBA00004127"/>
    </source>
</evidence>
<comment type="caution">
    <text evidence="13">The sequence shown here is derived from an EMBL/GenBank/DDBJ whole genome shotgun (WGS) entry which is preliminary data.</text>
</comment>
<evidence type="ECO:0000256" key="3">
    <source>
        <dbReference type="ARBA" id="ARBA00004906"/>
    </source>
</evidence>
<keyword evidence="14" id="KW-1185">Reference proteome</keyword>
<evidence type="ECO:0000256" key="4">
    <source>
        <dbReference type="ARBA" id="ARBA00012483"/>
    </source>
</evidence>
<comment type="catalytic activity">
    <reaction evidence="1">
        <text>S-ubiquitinyl-[E2 ubiquitin-conjugating enzyme]-L-cysteine + [acceptor protein]-L-lysine = [E2 ubiquitin-conjugating enzyme]-L-cysteine + N(6)-ubiquitinyl-[acceptor protein]-L-lysine.</text>
        <dbReference type="EC" id="2.3.2.27"/>
    </reaction>
</comment>
<dbReference type="Pfam" id="PF11145">
    <property type="entry name" value="DUF2921"/>
    <property type="match status" value="1"/>
</dbReference>
<keyword evidence="8 10" id="KW-1133">Transmembrane helix</keyword>
<dbReference type="AlphaFoldDB" id="A0A6A3BK70"/>
<evidence type="ECO:0000256" key="5">
    <source>
        <dbReference type="ARBA" id="ARBA00022679"/>
    </source>
</evidence>
<feature type="domain" description="SWEET-like" evidence="11">
    <location>
        <begin position="613"/>
        <end position="904"/>
    </location>
</feature>
<dbReference type="InterPro" id="IPR057425">
    <property type="entry name" value="DUF2921_N"/>
</dbReference>
<evidence type="ECO:0000259" key="11">
    <source>
        <dbReference type="Pfam" id="PF11145"/>
    </source>
</evidence>
<comment type="subcellular location">
    <subcellularLocation>
        <location evidence="2">Endomembrane system</location>
        <topology evidence="2">Multi-pass membrane protein</topology>
    </subcellularLocation>
</comment>
<keyword evidence="5" id="KW-0808">Transferase</keyword>
<feature type="domain" description="DUF2921" evidence="12">
    <location>
        <begin position="53"/>
        <end position="246"/>
    </location>
</feature>
<dbReference type="GO" id="GO:0061630">
    <property type="term" value="F:ubiquitin protein ligase activity"/>
    <property type="evidence" value="ECO:0007669"/>
    <property type="project" value="UniProtKB-EC"/>
</dbReference>
<feature type="domain" description="DUF2921" evidence="12">
    <location>
        <begin position="306"/>
        <end position="395"/>
    </location>
</feature>
<feature type="domain" description="DUF2921" evidence="12">
    <location>
        <begin position="428"/>
        <end position="603"/>
    </location>
</feature>
<dbReference type="InterPro" id="IPR021319">
    <property type="entry name" value="DUF2921"/>
</dbReference>
<dbReference type="PANTHER" id="PTHR33389">
    <property type="entry name" value="FAMILY PROTEIN, PUTATIVE (DUF2921)-RELATED"/>
    <property type="match status" value="1"/>
</dbReference>
<accession>A0A6A3BK70</accession>
<keyword evidence="9 10" id="KW-0472">Membrane</keyword>
<keyword evidence="6 10" id="KW-0812">Transmembrane</keyword>
<evidence type="ECO:0000256" key="6">
    <source>
        <dbReference type="ARBA" id="ARBA00022692"/>
    </source>
</evidence>
<comment type="pathway">
    <text evidence="3">Protein modification; protein ubiquitination.</text>
</comment>
<dbReference type="Proteomes" id="UP000436088">
    <property type="component" value="Unassembled WGS sequence"/>
</dbReference>
<feature type="transmembrane region" description="Helical" evidence="10">
    <location>
        <begin position="703"/>
        <end position="722"/>
    </location>
</feature>
<feature type="transmembrane region" description="Helical" evidence="10">
    <location>
        <begin position="625"/>
        <end position="645"/>
    </location>
</feature>